<reference evidence="1 2" key="1">
    <citation type="submission" date="2024-01" db="EMBL/GenBank/DDBJ databases">
        <title>Genome assemblies of Stephania.</title>
        <authorList>
            <person name="Yang L."/>
        </authorList>
    </citation>
    <scope>NUCLEOTIDE SEQUENCE [LARGE SCALE GENOMIC DNA]</scope>
    <source>
        <strain evidence="1">YNDBR</strain>
        <tissue evidence="1">Leaf</tissue>
    </source>
</reference>
<protein>
    <submittedName>
        <fullName evidence="1">Uncharacterized protein</fullName>
    </submittedName>
</protein>
<gene>
    <name evidence="1" type="ORF">Syun_018716</name>
</gene>
<accession>A0AAP0ISX0</accession>
<organism evidence="1 2">
    <name type="scientific">Stephania yunnanensis</name>
    <dbReference type="NCBI Taxonomy" id="152371"/>
    <lineage>
        <taxon>Eukaryota</taxon>
        <taxon>Viridiplantae</taxon>
        <taxon>Streptophyta</taxon>
        <taxon>Embryophyta</taxon>
        <taxon>Tracheophyta</taxon>
        <taxon>Spermatophyta</taxon>
        <taxon>Magnoliopsida</taxon>
        <taxon>Ranunculales</taxon>
        <taxon>Menispermaceae</taxon>
        <taxon>Menispermoideae</taxon>
        <taxon>Cissampelideae</taxon>
        <taxon>Stephania</taxon>
    </lineage>
</organism>
<name>A0AAP0ISX0_9MAGN</name>
<dbReference type="EMBL" id="JBBNAF010000008">
    <property type="protein sequence ID" value="KAK9121099.1"/>
    <property type="molecule type" value="Genomic_DNA"/>
</dbReference>
<keyword evidence="2" id="KW-1185">Reference proteome</keyword>
<comment type="caution">
    <text evidence="1">The sequence shown here is derived from an EMBL/GenBank/DDBJ whole genome shotgun (WGS) entry which is preliminary data.</text>
</comment>
<proteinExistence type="predicted"/>
<sequence>MDFHNKKLLSFNLIDTIWLRELPKGVIIDVWFAEELDTFGEERPEASMVISEFAAPEYQQW</sequence>
<dbReference type="AlphaFoldDB" id="A0AAP0ISX0"/>
<dbReference type="Proteomes" id="UP001420932">
    <property type="component" value="Unassembled WGS sequence"/>
</dbReference>
<evidence type="ECO:0000313" key="2">
    <source>
        <dbReference type="Proteomes" id="UP001420932"/>
    </source>
</evidence>
<evidence type="ECO:0000313" key="1">
    <source>
        <dbReference type="EMBL" id="KAK9121099.1"/>
    </source>
</evidence>